<protein>
    <submittedName>
        <fullName evidence="5">Periplasmic solute-binding protein</fullName>
    </submittedName>
</protein>
<dbReference type="AlphaFoldDB" id="A0A4Y4CVL9"/>
<dbReference type="RefSeq" id="WP_141350207.1">
    <property type="nucleotide sequence ID" value="NZ_BJNV01000013.1"/>
</dbReference>
<evidence type="ECO:0000313" key="6">
    <source>
        <dbReference type="Proteomes" id="UP000318422"/>
    </source>
</evidence>
<evidence type="ECO:0000256" key="2">
    <source>
        <dbReference type="PIRSR" id="PIRSR039026-1"/>
    </source>
</evidence>
<dbReference type="GO" id="GO:0031317">
    <property type="term" value="C:tripartite ATP-independent periplasmic transporter complex"/>
    <property type="evidence" value="ECO:0007669"/>
    <property type="project" value="InterPro"/>
</dbReference>
<dbReference type="PANTHER" id="PTHR33376:SF5">
    <property type="entry name" value="EXTRACYTOPLASMIC SOLUTE RECEPTOR PROTEIN"/>
    <property type="match status" value="1"/>
</dbReference>
<evidence type="ECO:0000256" key="1">
    <source>
        <dbReference type="ARBA" id="ARBA00022729"/>
    </source>
</evidence>
<evidence type="ECO:0000256" key="4">
    <source>
        <dbReference type="SAM" id="SignalP"/>
    </source>
</evidence>
<dbReference type="Pfam" id="PF03480">
    <property type="entry name" value="DctP"/>
    <property type="match status" value="1"/>
</dbReference>
<dbReference type="NCBIfam" id="NF037995">
    <property type="entry name" value="TRAP_S1"/>
    <property type="match status" value="1"/>
</dbReference>
<dbReference type="PIRSF" id="PIRSF039026">
    <property type="entry name" value="SiaP"/>
    <property type="match status" value="1"/>
</dbReference>
<dbReference type="InterPro" id="IPR026289">
    <property type="entry name" value="SBP_TakP-like"/>
</dbReference>
<keyword evidence="3" id="KW-0479">Metal-binding</keyword>
<dbReference type="Gene3D" id="3.40.190.170">
    <property type="entry name" value="Bacterial extracellular solute-binding protein, family 7"/>
    <property type="match status" value="1"/>
</dbReference>
<feature type="binding site" evidence="2">
    <location>
        <position position="155"/>
    </location>
    <ligand>
        <name>substrate</name>
    </ligand>
</feature>
<dbReference type="GO" id="GO:0055085">
    <property type="term" value="P:transmembrane transport"/>
    <property type="evidence" value="ECO:0007669"/>
    <property type="project" value="InterPro"/>
</dbReference>
<feature type="chain" id="PRO_5021243090" evidence="4">
    <location>
        <begin position="26"/>
        <end position="366"/>
    </location>
</feature>
<reference evidence="5 6" key="1">
    <citation type="submission" date="2019-06" db="EMBL/GenBank/DDBJ databases">
        <title>Whole genome shotgun sequence of Zoogloea ramigera NBRC 15342.</title>
        <authorList>
            <person name="Hosoyama A."/>
            <person name="Uohara A."/>
            <person name="Ohji S."/>
            <person name="Ichikawa N."/>
        </authorList>
    </citation>
    <scope>NUCLEOTIDE SEQUENCE [LARGE SCALE GENOMIC DNA]</scope>
    <source>
        <strain evidence="5 6">NBRC 15342</strain>
    </source>
</reference>
<feature type="binding site" evidence="2">
    <location>
        <position position="176"/>
    </location>
    <ligand>
        <name>substrate</name>
    </ligand>
</feature>
<dbReference type="InterPro" id="IPR038404">
    <property type="entry name" value="TRAP_DctP_sf"/>
</dbReference>
<dbReference type="InterPro" id="IPR018389">
    <property type="entry name" value="DctP_fam"/>
</dbReference>
<dbReference type="NCBIfam" id="TIGR01409">
    <property type="entry name" value="TAT_signal_seq"/>
    <property type="match status" value="1"/>
</dbReference>
<dbReference type="CDD" id="cd13682">
    <property type="entry name" value="PBP2_TRAP_alpha-ketoacid"/>
    <property type="match status" value="1"/>
</dbReference>
<dbReference type="PROSITE" id="PS51318">
    <property type="entry name" value="TAT"/>
    <property type="match status" value="1"/>
</dbReference>
<keyword evidence="1 4" id="KW-0732">Signal</keyword>
<comment type="caution">
    <text evidence="5">The sequence shown here is derived from an EMBL/GenBank/DDBJ whole genome shotgun (WGS) entry which is preliminary data.</text>
</comment>
<dbReference type="Gene3D" id="3.40.190.10">
    <property type="entry name" value="Periplasmic binding protein-like II"/>
    <property type="match status" value="1"/>
</dbReference>
<organism evidence="5 6">
    <name type="scientific">Zoogloea ramigera</name>
    <dbReference type="NCBI Taxonomy" id="350"/>
    <lineage>
        <taxon>Bacteria</taxon>
        <taxon>Pseudomonadati</taxon>
        <taxon>Pseudomonadota</taxon>
        <taxon>Betaproteobacteria</taxon>
        <taxon>Rhodocyclales</taxon>
        <taxon>Zoogloeaceae</taxon>
        <taxon>Zoogloea</taxon>
    </lineage>
</organism>
<dbReference type="SUPFAM" id="SSF53850">
    <property type="entry name" value="Periplasmic binding protein-like II"/>
    <property type="match status" value="1"/>
</dbReference>
<dbReference type="InterPro" id="IPR006311">
    <property type="entry name" value="TAT_signal"/>
</dbReference>
<dbReference type="GO" id="GO:0046872">
    <property type="term" value="F:metal ion binding"/>
    <property type="evidence" value="ECO:0007669"/>
    <property type="project" value="UniProtKB-KW"/>
</dbReference>
<dbReference type="EMBL" id="BJNV01000013">
    <property type="protein sequence ID" value="GEC95077.1"/>
    <property type="molecule type" value="Genomic_DNA"/>
</dbReference>
<sequence length="366" mass="40381">MERRSFLKQASAGIAAGAAAAPALAADLPTIKWRCASGFPKTLDAIFGATETVAKRVAAATGGKFQISLFAAGEIVPTPGVLDAVKDGTVECGHAASYWYIGKDPALAFDTALPFGLNSRQQTAWMMEGGGLELMREFFKDYNIHNIPCGNTGTQMGGWFRKEIKSMADMQGLKFRVGGLAGQVLAKLGVVPQQIPPADIYPALEKGTIDATEWIGPYDDQKLGFNRVAKYYYYPGWWEGGPQLSLYVNAKKFAELPKEYQTILEDACLYAHAEMQAAYDVKSPHALKQLIGSGTQLRPFPNDMMAAGYKAAHELYDELAAKNPKFKKIYDNWRKFRDDQLQWFAVAENRFDNFMQATRVAGRSKK</sequence>
<accession>A0A4Y4CVL9</accession>
<dbReference type="InterPro" id="IPR041722">
    <property type="entry name" value="TakP/all3028"/>
</dbReference>
<dbReference type="OrthoDB" id="9769667at2"/>
<keyword evidence="6" id="KW-1185">Reference proteome</keyword>
<feature type="binding site" evidence="3">
    <location>
        <position position="213"/>
    </location>
    <ligand>
        <name>substrate</name>
    </ligand>
</feature>
<proteinExistence type="predicted"/>
<dbReference type="PANTHER" id="PTHR33376">
    <property type="match status" value="1"/>
</dbReference>
<dbReference type="InterPro" id="IPR019546">
    <property type="entry name" value="TAT_signal_bac_arc"/>
</dbReference>
<feature type="signal peptide" evidence="4">
    <location>
        <begin position="1"/>
        <end position="25"/>
    </location>
</feature>
<dbReference type="GO" id="GO:0043177">
    <property type="term" value="F:organic acid binding"/>
    <property type="evidence" value="ECO:0007669"/>
    <property type="project" value="InterPro"/>
</dbReference>
<name>A0A4Y4CVL9_ZOORA</name>
<feature type="binding site" evidence="3">
    <location>
        <position position="214"/>
    </location>
    <ligand>
        <name>Na(+)</name>
        <dbReference type="ChEBI" id="CHEBI:29101"/>
    </ligand>
</feature>
<gene>
    <name evidence="5" type="primary">smoM</name>
    <name evidence="5" type="ORF">ZRA01_11500</name>
</gene>
<feature type="binding site" evidence="3">
    <location>
        <position position="239"/>
    </location>
    <ligand>
        <name>substrate</name>
    </ligand>
</feature>
<evidence type="ECO:0000313" key="5">
    <source>
        <dbReference type="EMBL" id="GEC95077.1"/>
    </source>
</evidence>
<dbReference type="Proteomes" id="UP000318422">
    <property type="component" value="Unassembled WGS sequence"/>
</dbReference>
<dbReference type="GO" id="GO:0015849">
    <property type="term" value="P:organic acid transport"/>
    <property type="evidence" value="ECO:0007669"/>
    <property type="project" value="InterPro"/>
</dbReference>
<evidence type="ECO:0000256" key="3">
    <source>
        <dbReference type="PIRSR" id="PIRSR039026-2"/>
    </source>
</evidence>